<dbReference type="SMART" id="SM00304">
    <property type="entry name" value="HAMP"/>
    <property type="match status" value="1"/>
</dbReference>
<accession>V6MKX2</accession>
<dbReference type="InterPro" id="IPR004089">
    <property type="entry name" value="MCPsignal_dom"/>
</dbReference>
<dbReference type="STRING" id="1408254.T458_02075"/>
<evidence type="ECO:0000256" key="8">
    <source>
        <dbReference type="ARBA" id="ARBA00029447"/>
    </source>
</evidence>
<dbReference type="EMBL" id="AYJU01000001">
    <property type="protein sequence ID" value="EST56123.1"/>
    <property type="molecule type" value="Genomic_DNA"/>
</dbReference>
<evidence type="ECO:0000256" key="9">
    <source>
        <dbReference type="PROSITE-ProRule" id="PRU00284"/>
    </source>
</evidence>
<dbReference type="CDD" id="cd12912">
    <property type="entry name" value="PDC2_MCP_like"/>
    <property type="match status" value="1"/>
</dbReference>
<dbReference type="AlphaFoldDB" id="V6MKX2"/>
<keyword evidence="4 11" id="KW-0812">Transmembrane</keyword>
<keyword evidence="10" id="KW-0175">Coiled coil</keyword>
<feature type="coiled-coil region" evidence="10">
    <location>
        <begin position="690"/>
        <end position="717"/>
    </location>
</feature>
<evidence type="ECO:0000256" key="6">
    <source>
        <dbReference type="ARBA" id="ARBA00023136"/>
    </source>
</evidence>
<evidence type="ECO:0000256" key="5">
    <source>
        <dbReference type="ARBA" id="ARBA00022989"/>
    </source>
</evidence>
<protein>
    <submittedName>
        <fullName evidence="14">Methyl-accepting chemotaxis protein</fullName>
    </submittedName>
</protein>
<keyword evidence="7 9" id="KW-0807">Transducer</keyword>
<evidence type="ECO:0000256" key="7">
    <source>
        <dbReference type="ARBA" id="ARBA00023224"/>
    </source>
</evidence>
<dbReference type="Gene3D" id="6.10.340.10">
    <property type="match status" value="1"/>
</dbReference>
<dbReference type="GO" id="GO:0006935">
    <property type="term" value="P:chemotaxis"/>
    <property type="evidence" value="ECO:0007669"/>
    <property type="project" value="UniProtKB-KW"/>
</dbReference>
<dbReference type="eggNOG" id="COG0840">
    <property type="taxonomic scope" value="Bacteria"/>
</dbReference>
<dbReference type="Gene3D" id="1.10.287.950">
    <property type="entry name" value="Methyl-accepting chemotaxis protein"/>
    <property type="match status" value="1"/>
</dbReference>
<evidence type="ECO:0000256" key="11">
    <source>
        <dbReference type="SAM" id="Phobius"/>
    </source>
</evidence>
<evidence type="ECO:0000259" key="13">
    <source>
        <dbReference type="PROSITE" id="PS50885"/>
    </source>
</evidence>
<dbReference type="Pfam" id="PF02743">
    <property type="entry name" value="dCache_1"/>
    <property type="match status" value="1"/>
</dbReference>
<keyword evidence="15" id="KW-1185">Reference proteome</keyword>
<dbReference type="CDD" id="cd11386">
    <property type="entry name" value="MCP_signal"/>
    <property type="match status" value="1"/>
</dbReference>
<keyword evidence="3" id="KW-0145">Chemotaxis</keyword>
<name>V6MKX2_9BACL</name>
<evidence type="ECO:0000313" key="15">
    <source>
        <dbReference type="Proteomes" id="UP000017973"/>
    </source>
</evidence>
<dbReference type="InterPro" id="IPR033479">
    <property type="entry name" value="dCache_1"/>
</dbReference>
<organism evidence="14 15">
    <name type="scientific">Brevibacillus panacihumi W25</name>
    <dbReference type="NCBI Taxonomy" id="1408254"/>
    <lineage>
        <taxon>Bacteria</taxon>
        <taxon>Bacillati</taxon>
        <taxon>Bacillota</taxon>
        <taxon>Bacilli</taxon>
        <taxon>Bacillales</taxon>
        <taxon>Paenibacillaceae</taxon>
        <taxon>Brevibacillus</taxon>
    </lineage>
</organism>
<feature type="transmembrane region" description="Helical" evidence="11">
    <location>
        <begin position="342"/>
        <end position="364"/>
    </location>
</feature>
<proteinExistence type="inferred from homology"/>
<evidence type="ECO:0000256" key="10">
    <source>
        <dbReference type="SAM" id="Coils"/>
    </source>
</evidence>
<dbReference type="PATRIC" id="fig|1408254.3.peg.424"/>
<keyword evidence="5 11" id="KW-1133">Transmembrane helix</keyword>
<dbReference type="SUPFAM" id="SSF58104">
    <property type="entry name" value="Methyl-accepting chemotaxis protein (MCP) signaling domain"/>
    <property type="match status" value="1"/>
</dbReference>
<comment type="subcellular location">
    <subcellularLocation>
        <location evidence="1">Cell membrane</location>
        <topology evidence="1">Multi-pass membrane protein</topology>
    </subcellularLocation>
</comment>
<dbReference type="PANTHER" id="PTHR32089">
    <property type="entry name" value="METHYL-ACCEPTING CHEMOTAXIS PROTEIN MCPB"/>
    <property type="match status" value="1"/>
</dbReference>
<reference evidence="14 15" key="1">
    <citation type="journal article" date="2014" name="Genome Announc.">
        <title>Draft Genome Sequence of Brevibacillus panacihumi Strain W25, a Halotolerant Hydrocarbon-Degrading Bacterium.</title>
        <authorList>
            <person name="Wang X."/>
            <person name="Jin D."/>
            <person name="Zhou L."/>
            <person name="Wu L."/>
            <person name="An W."/>
            <person name="Chen Y."/>
            <person name="Zhao L."/>
        </authorList>
    </citation>
    <scope>NUCLEOTIDE SEQUENCE [LARGE SCALE GENOMIC DNA]</scope>
    <source>
        <strain evidence="14 15">W25</strain>
    </source>
</reference>
<comment type="caution">
    <text evidence="14">The sequence shown here is derived from an EMBL/GenBank/DDBJ whole genome shotgun (WGS) entry which is preliminary data.</text>
</comment>
<dbReference type="Pfam" id="PF00672">
    <property type="entry name" value="HAMP"/>
    <property type="match status" value="1"/>
</dbReference>
<dbReference type="Proteomes" id="UP000017973">
    <property type="component" value="Unassembled WGS sequence"/>
</dbReference>
<dbReference type="GO" id="GO:0007165">
    <property type="term" value="P:signal transduction"/>
    <property type="evidence" value="ECO:0007669"/>
    <property type="project" value="UniProtKB-KW"/>
</dbReference>
<feature type="domain" description="HAMP" evidence="13">
    <location>
        <begin position="366"/>
        <end position="418"/>
    </location>
</feature>
<comment type="similarity">
    <text evidence="8">Belongs to the methyl-accepting chemotaxis (MCP) protein family.</text>
</comment>
<evidence type="ECO:0000259" key="12">
    <source>
        <dbReference type="PROSITE" id="PS50111"/>
    </source>
</evidence>
<evidence type="ECO:0000256" key="4">
    <source>
        <dbReference type="ARBA" id="ARBA00022692"/>
    </source>
</evidence>
<dbReference type="PROSITE" id="PS50111">
    <property type="entry name" value="CHEMOTAXIS_TRANSDUC_2"/>
    <property type="match status" value="1"/>
</dbReference>
<dbReference type="Gene3D" id="3.30.450.20">
    <property type="entry name" value="PAS domain"/>
    <property type="match status" value="1"/>
</dbReference>
<evidence type="ECO:0000256" key="2">
    <source>
        <dbReference type="ARBA" id="ARBA00022475"/>
    </source>
</evidence>
<dbReference type="GO" id="GO:0005886">
    <property type="term" value="C:plasma membrane"/>
    <property type="evidence" value="ECO:0007669"/>
    <property type="project" value="UniProtKB-SubCell"/>
</dbReference>
<dbReference type="SMART" id="SM00283">
    <property type="entry name" value="MA"/>
    <property type="match status" value="1"/>
</dbReference>
<evidence type="ECO:0000256" key="1">
    <source>
        <dbReference type="ARBA" id="ARBA00004651"/>
    </source>
</evidence>
<dbReference type="PANTHER" id="PTHR32089:SF112">
    <property type="entry name" value="LYSOZYME-LIKE PROTEIN-RELATED"/>
    <property type="match status" value="1"/>
</dbReference>
<dbReference type="PROSITE" id="PS50885">
    <property type="entry name" value="HAMP"/>
    <property type="match status" value="1"/>
</dbReference>
<feature type="transmembrane region" description="Helical" evidence="11">
    <location>
        <begin position="74"/>
        <end position="94"/>
    </location>
</feature>
<sequence>MVRVSSTALTGNPFFYHYFQQNMGLLSEGAENMNLFRFQNKNKNFVSSKARNHDKSSLFAQTTSRFKGSIAKKMMLFGLILVLIILGAMNYIAISLSKSTLMNITSNQSIMLAEQHAQSMNDWINSIRISAKQTAAKRIMLTEMEPLILEQFRLLVQEHKEISKIYLIDVSTGKMLYSLTGKTDFDFKTMKYFQDAVNSSDAVMSDEEIVKGINKSYLYVASKVGEHNSSDSRLLVVGFDMTELIVKAQGISFMKNGHAMVIRPDGLVVAHKKPEFNNELVLQDRPEYADLMATANQQVSNSLIYTDEGKESFAALAPIPLLNWSLVLTTGVEEVYGEVDTMVWYFILFAIPIVAVSMWLIWWFSNRIRSSLFAVAQDMDRIGSGHFDVNIQVKGNDELAMVGSKMNEMAAELRKLISLVQGQATQLNVATEEMTQFAEDNKGAIQVITNNISSIAQRVSQQTDEVQATAQTVSEISQGVQQVAIAAESTSVATTRTFERAQDGMKQVGNVIGTVRQASSEVERTAKQMHSLRERAREITSIVEMISSIASQTNLLALNAAIEAARAGDAGRGFSVVATEVRKLAEESNLFSDKIAAIAHSINDEAMEMSKHMDEIVSMVGEGLQSVESVGVSFQNIVADIQSAAEQSESMTATSEEMAAGNQVVTDSIERLAAVSDEIKESINGVVKTVDEQLHSIARINENVEQLKKMADELTNNVSRFVI</sequence>
<keyword evidence="2" id="KW-1003">Cell membrane</keyword>
<dbReference type="Pfam" id="PF00015">
    <property type="entry name" value="MCPsignal"/>
    <property type="match status" value="1"/>
</dbReference>
<evidence type="ECO:0000313" key="14">
    <source>
        <dbReference type="EMBL" id="EST56123.1"/>
    </source>
</evidence>
<feature type="domain" description="Methyl-accepting transducer" evidence="12">
    <location>
        <begin position="437"/>
        <end position="673"/>
    </location>
</feature>
<dbReference type="HOGENOM" id="CLU_000445_107_19_9"/>
<keyword evidence="6 11" id="KW-0472">Membrane</keyword>
<gene>
    <name evidence="14" type="ORF">T458_02075</name>
</gene>
<evidence type="ECO:0000256" key="3">
    <source>
        <dbReference type="ARBA" id="ARBA00022500"/>
    </source>
</evidence>
<dbReference type="CDD" id="cd06225">
    <property type="entry name" value="HAMP"/>
    <property type="match status" value="1"/>
</dbReference>
<dbReference type="InterPro" id="IPR003660">
    <property type="entry name" value="HAMP_dom"/>
</dbReference>